<dbReference type="GO" id="GO:0006955">
    <property type="term" value="P:immune response"/>
    <property type="evidence" value="ECO:0007669"/>
    <property type="project" value="TreeGrafter"/>
</dbReference>
<organism evidence="5 6">
    <name type="scientific">Zosterops borbonicus</name>
    <dbReference type="NCBI Taxonomy" id="364589"/>
    <lineage>
        <taxon>Eukaryota</taxon>
        <taxon>Metazoa</taxon>
        <taxon>Chordata</taxon>
        <taxon>Craniata</taxon>
        <taxon>Vertebrata</taxon>
        <taxon>Euteleostomi</taxon>
        <taxon>Archelosauria</taxon>
        <taxon>Archosauria</taxon>
        <taxon>Dinosauria</taxon>
        <taxon>Saurischia</taxon>
        <taxon>Theropoda</taxon>
        <taxon>Coelurosauria</taxon>
        <taxon>Aves</taxon>
        <taxon>Neognathae</taxon>
        <taxon>Neoaves</taxon>
        <taxon>Telluraves</taxon>
        <taxon>Australaves</taxon>
        <taxon>Passeriformes</taxon>
        <taxon>Sylvioidea</taxon>
        <taxon>Zosteropidae</taxon>
        <taxon>Zosterops</taxon>
    </lineage>
</organism>
<sequence>MPPGHVESETVPISGMTGDSQELTVPEAKGSLTGKEWQEHPSISGPDAPRILGIVYLRNRYFKDLKGHQWAFGITAVETEGIKQLNILPRLSSWSWILLNNWPKLSLCINLWMTANALWGWLQRWKEDSRQHREEPIWASEMWQDIIIQVEKPIVRVHHGDAHMPKSRVQKEHCNNEHTDQDPPAKVSQVDVDWQHKGELFLAQWAHDASAQTLGLAGAQTTQLLVEPPWMPAVLWDRVTLTCQGLGTAGDTTWYKDGQSWGQEGLDHFTVTESGTYTCDRPSSGLSTPVHVVNELFTVPVLEGPPEPTEGSPLNLSCLSTPSPLRPQTPLLHLFYRDGQLVGGPQGSPQLLVPAVGVSHSGNYSCQVHSEGGNMQKSSARLQITVRMPVANATITPGPLSHQVHAGDNVTLHCSVEVGSAPVTFTWLHNGQEVAQGPVLELGDVNVGHSGTYQCVATNQLGQDGHRVFRALSPELALEVTPHGHWAATKSQDRAPPEPLDAMEEGLDTHNVGTEQAGDDSIVMVITSFGRSLALAGLSSCTIHLCGLVHSLSWHRRRDPGLSSSIFIQCFEGLRSL</sequence>
<dbReference type="GO" id="GO:0004888">
    <property type="term" value="F:transmembrane signaling receptor activity"/>
    <property type="evidence" value="ECO:0007669"/>
    <property type="project" value="TreeGrafter"/>
</dbReference>
<dbReference type="InterPro" id="IPR036179">
    <property type="entry name" value="Ig-like_dom_sf"/>
</dbReference>
<dbReference type="PANTHER" id="PTHR11481">
    <property type="entry name" value="IMMUNOGLOBULIN FC RECEPTOR"/>
    <property type="match status" value="1"/>
</dbReference>
<reference evidence="5" key="1">
    <citation type="submission" date="2019-04" db="EMBL/GenBank/DDBJ databases">
        <title>Genome assembly of Zosterops borbonicus 15179.</title>
        <authorList>
            <person name="Leroy T."/>
            <person name="Anselmetti Y."/>
            <person name="Tilak M.-K."/>
            <person name="Nabholz B."/>
        </authorList>
    </citation>
    <scope>NUCLEOTIDE SEQUENCE</scope>
    <source>
        <strain evidence="5">HGM_15179</strain>
        <tissue evidence="5">Muscle</tissue>
    </source>
</reference>
<dbReference type="CDD" id="cd00096">
    <property type="entry name" value="Ig"/>
    <property type="match status" value="1"/>
</dbReference>
<dbReference type="PROSITE" id="PS50835">
    <property type="entry name" value="IG_LIKE"/>
    <property type="match status" value="2"/>
</dbReference>
<name>A0A8K1GLL9_9PASS</name>
<dbReference type="Proteomes" id="UP000796761">
    <property type="component" value="Unassembled WGS sequence"/>
</dbReference>
<comment type="caution">
    <text evidence="5">The sequence shown here is derived from an EMBL/GenBank/DDBJ whole genome shotgun (WGS) entry which is preliminary data.</text>
</comment>
<feature type="region of interest" description="Disordered" evidence="3">
    <location>
        <begin position="1"/>
        <end position="22"/>
    </location>
</feature>
<dbReference type="InterPro" id="IPR013783">
    <property type="entry name" value="Ig-like_fold"/>
</dbReference>
<keyword evidence="6" id="KW-1185">Reference proteome</keyword>
<feature type="domain" description="Ig-like" evidence="4">
    <location>
        <begin position="389"/>
        <end position="473"/>
    </location>
</feature>
<protein>
    <recommendedName>
        <fullName evidence="4">Ig-like domain-containing protein</fullName>
    </recommendedName>
</protein>
<accession>A0A8K1GLL9</accession>
<dbReference type="SMART" id="SM00409">
    <property type="entry name" value="IG"/>
    <property type="match status" value="3"/>
</dbReference>
<dbReference type="GO" id="GO:0009897">
    <property type="term" value="C:external side of plasma membrane"/>
    <property type="evidence" value="ECO:0007669"/>
    <property type="project" value="TreeGrafter"/>
</dbReference>
<evidence type="ECO:0000256" key="1">
    <source>
        <dbReference type="ARBA" id="ARBA00022729"/>
    </source>
</evidence>
<dbReference type="SUPFAM" id="SSF48726">
    <property type="entry name" value="Immunoglobulin"/>
    <property type="match status" value="3"/>
</dbReference>
<gene>
    <name evidence="5" type="ORF">HGM15179_007093</name>
</gene>
<evidence type="ECO:0000313" key="5">
    <source>
        <dbReference type="EMBL" id="TRZ19944.1"/>
    </source>
</evidence>
<dbReference type="PANTHER" id="PTHR11481:SF64">
    <property type="entry name" value="FC RECEPTOR-LIKE PROTEIN 4"/>
    <property type="match status" value="1"/>
</dbReference>
<dbReference type="OrthoDB" id="6151406at2759"/>
<evidence type="ECO:0000259" key="4">
    <source>
        <dbReference type="PROSITE" id="PS50835"/>
    </source>
</evidence>
<dbReference type="InterPro" id="IPR007110">
    <property type="entry name" value="Ig-like_dom"/>
</dbReference>
<keyword evidence="2" id="KW-1015">Disulfide bond</keyword>
<evidence type="ECO:0000256" key="2">
    <source>
        <dbReference type="ARBA" id="ARBA00023157"/>
    </source>
</evidence>
<evidence type="ECO:0000313" key="6">
    <source>
        <dbReference type="Proteomes" id="UP000796761"/>
    </source>
</evidence>
<dbReference type="GO" id="GO:0007166">
    <property type="term" value="P:cell surface receptor signaling pathway"/>
    <property type="evidence" value="ECO:0007669"/>
    <property type="project" value="TreeGrafter"/>
</dbReference>
<dbReference type="AlphaFoldDB" id="A0A8K1GLL9"/>
<proteinExistence type="predicted"/>
<dbReference type="InterPro" id="IPR050488">
    <property type="entry name" value="Ig_Fc_receptor"/>
</dbReference>
<dbReference type="EMBL" id="SWJQ01000163">
    <property type="protein sequence ID" value="TRZ19944.1"/>
    <property type="molecule type" value="Genomic_DNA"/>
</dbReference>
<evidence type="ECO:0000256" key="3">
    <source>
        <dbReference type="SAM" id="MobiDB-lite"/>
    </source>
</evidence>
<dbReference type="Pfam" id="PF13895">
    <property type="entry name" value="Ig_2"/>
    <property type="match status" value="1"/>
</dbReference>
<dbReference type="InterPro" id="IPR003598">
    <property type="entry name" value="Ig_sub2"/>
</dbReference>
<dbReference type="Gene3D" id="2.60.40.10">
    <property type="entry name" value="Immunoglobulins"/>
    <property type="match status" value="3"/>
</dbReference>
<keyword evidence="1" id="KW-0732">Signal</keyword>
<dbReference type="Pfam" id="PF13927">
    <property type="entry name" value="Ig_3"/>
    <property type="match status" value="1"/>
</dbReference>
<dbReference type="SMART" id="SM00408">
    <property type="entry name" value="IGc2"/>
    <property type="match status" value="2"/>
</dbReference>
<dbReference type="InterPro" id="IPR003599">
    <property type="entry name" value="Ig_sub"/>
</dbReference>
<feature type="domain" description="Ig-like" evidence="4">
    <location>
        <begin position="237"/>
        <end position="383"/>
    </location>
</feature>